<dbReference type="Proteomes" id="UP000253977">
    <property type="component" value="Unassembled WGS sequence"/>
</dbReference>
<dbReference type="InterPro" id="IPR027385">
    <property type="entry name" value="Beta-barrel_OMP"/>
</dbReference>
<keyword evidence="5" id="KW-1185">Reference proteome</keyword>
<accession>A0A369TKB3</accession>
<gene>
    <name evidence="4" type="ORF">DU478_13705</name>
</gene>
<evidence type="ECO:0000259" key="3">
    <source>
        <dbReference type="Pfam" id="PF13505"/>
    </source>
</evidence>
<dbReference type="Gene3D" id="2.40.160.20">
    <property type="match status" value="1"/>
</dbReference>
<dbReference type="AlphaFoldDB" id="A0A369TKB3"/>
<reference evidence="4 5" key="1">
    <citation type="submission" date="2018-07" db="EMBL/GenBank/DDBJ databases">
        <title>Thalassococcus profundi sp. nov., a marine bacterium isolated from deep seawater of Okinawa Trough.</title>
        <authorList>
            <person name="Yu M."/>
        </authorList>
    </citation>
    <scope>NUCLEOTIDE SEQUENCE [LARGE SCALE GENOMIC DNA]</scope>
    <source>
        <strain evidence="4 5">WRAS1</strain>
    </source>
</reference>
<dbReference type="InterPro" id="IPR011250">
    <property type="entry name" value="OMP/PagP_B-barrel"/>
</dbReference>
<dbReference type="RefSeq" id="WP_114511535.1">
    <property type="nucleotide sequence ID" value="NZ_QPMK01000010.1"/>
</dbReference>
<feature type="signal peptide" evidence="2">
    <location>
        <begin position="1"/>
        <end position="23"/>
    </location>
</feature>
<dbReference type="Pfam" id="PF13505">
    <property type="entry name" value="OMP_b-brl"/>
    <property type="match status" value="1"/>
</dbReference>
<evidence type="ECO:0000313" key="5">
    <source>
        <dbReference type="Proteomes" id="UP000253977"/>
    </source>
</evidence>
<organism evidence="4 5">
    <name type="scientific">Thalassococcus profundi</name>
    <dbReference type="NCBI Taxonomy" id="2282382"/>
    <lineage>
        <taxon>Bacteria</taxon>
        <taxon>Pseudomonadati</taxon>
        <taxon>Pseudomonadota</taxon>
        <taxon>Alphaproteobacteria</taxon>
        <taxon>Rhodobacterales</taxon>
        <taxon>Roseobacteraceae</taxon>
        <taxon>Thalassococcus</taxon>
    </lineage>
</organism>
<dbReference type="OrthoDB" id="9810784at2"/>
<evidence type="ECO:0000313" key="4">
    <source>
        <dbReference type="EMBL" id="RDD65723.1"/>
    </source>
</evidence>
<dbReference type="EMBL" id="QPMK01000010">
    <property type="protein sequence ID" value="RDD65723.1"/>
    <property type="molecule type" value="Genomic_DNA"/>
</dbReference>
<keyword evidence="1 2" id="KW-0732">Signal</keyword>
<feature type="chain" id="PRO_5016877832" evidence="2">
    <location>
        <begin position="24"/>
        <end position="219"/>
    </location>
</feature>
<dbReference type="SUPFAM" id="SSF56925">
    <property type="entry name" value="OMPA-like"/>
    <property type="match status" value="1"/>
</dbReference>
<protein>
    <submittedName>
        <fullName evidence="4">Porin family protein</fullName>
    </submittedName>
</protein>
<feature type="domain" description="Outer membrane protein beta-barrel" evidence="3">
    <location>
        <begin position="79"/>
        <end position="219"/>
    </location>
</feature>
<name>A0A369TKB3_9RHOB</name>
<comment type="caution">
    <text evidence="4">The sequence shown here is derived from an EMBL/GenBank/DDBJ whole genome shotgun (WGS) entry which is preliminary data.</text>
</comment>
<evidence type="ECO:0000256" key="2">
    <source>
        <dbReference type="SAM" id="SignalP"/>
    </source>
</evidence>
<proteinExistence type="predicted"/>
<sequence>MTKAILGAAVLGLAPIWATSAAAEMELSIYSGWQTAPHSRISGDYPGGGSYDALIGWEGRSFEMPPYYGVRGMWWRDEQLGFGLEFTHTKVYAPDDERDALGFDSLELTDGLNILTANAMYRWPDKWGSLTPYVGGGVGVAIPHVDVETAAGDKTFGYQYTGPAARVIAGAKYDLNERFAVFGEYQFVYSSNDADLDGGGSLKSDIKTNAINVGLSLKF</sequence>
<evidence type="ECO:0000256" key="1">
    <source>
        <dbReference type="ARBA" id="ARBA00022729"/>
    </source>
</evidence>